<evidence type="ECO:0000256" key="1">
    <source>
        <dbReference type="ARBA" id="ARBA00004651"/>
    </source>
</evidence>
<protein>
    <submittedName>
        <fullName evidence="10">EamA family transporter RarD</fullName>
    </submittedName>
</protein>
<evidence type="ECO:0000313" key="10">
    <source>
        <dbReference type="EMBL" id="RHW48115.1"/>
    </source>
</evidence>
<dbReference type="Gene3D" id="1.10.3730.20">
    <property type="match status" value="1"/>
</dbReference>
<reference evidence="10 11" key="1">
    <citation type="submission" date="2018-08" db="EMBL/GenBank/DDBJ databases">
        <title>Whole genome sequence analysis of Dermacoccus abyssi bacteria isolated from Deep Mariana trench Micromonospora spp reveals genes involved in the environmental adaptation and production of secondary metabolites.</title>
        <authorList>
            <person name="Abdel-Mageed W.M."/>
            <person name="Lehri B."/>
            <person name="Nouioui I."/>
            <person name="Goodfellow I."/>
            <person name="Jaspars M."/>
            <person name="Karlyshev A."/>
        </authorList>
    </citation>
    <scope>NUCLEOTIDE SEQUENCE [LARGE SCALE GENOMIC DNA]</scope>
    <source>
        <strain evidence="10 11">MT1.1</strain>
    </source>
</reference>
<feature type="transmembrane region" description="Helical" evidence="8">
    <location>
        <begin position="129"/>
        <end position="146"/>
    </location>
</feature>
<gene>
    <name evidence="10" type="primary">rarD</name>
    <name evidence="10" type="ORF">D1832_01410</name>
</gene>
<name>A0A417ZBZ9_9MICO</name>
<feature type="transmembrane region" description="Helical" evidence="8">
    <location>
        <begin position="180"/>
        <end position="202"/>
    </location>
</feature>
<dbReference type="SUPFAM" id="SSF103481">
    <property type="entry name" value="Multidrug resistance efflux transporter EmrE"/>
    <property type="match status" value="2"/>
</dbReference>
<feature type="domain" description="EamA" evidence="9">
    <location>
        <begin position="9"/>
        <end position="144"/>
    </location>
</feature>
<dbReference type="PANTHER" id="PTHR22911">
    <property type="entry name" value="ACYL-MALONYL CONDENSING ENZYME-RELATED"/>
    <property type="match status" value="1"/>
</dbReference>
<dbReference type="InterPro" id="IPR004626">
    <property type="entry name" value="RarD"/>
</dbReference>
<sequence length="314" mass="33793">MSNEDETRKGTLYGFLAYLAWGMFPLYFHALIPAGPWEILAHRILWTLLLCVVLLGVTRHLGFLRSLFGDLKRLGAISIAAVLIAINWVVYVLAVTTGHVTEAALGYFLNPLVTVMLGVLVLGEKLRRMQWLAVAIGVIACVYLAVDYGSPPWISVGLALSFAAYGLMKKRVGGRLTALEGLTAETVVLAPFAAVMLVWLGATGRSTWSGNGSWHPVLLALSGVATAIPLLLFAAAARRIPLSTIGLLQFMTPVMQLLCGVLVLGETMSAGRWVGFGLVWIALVVLTADSLAQARRTRRARRATPLETSAADPT</sequence>
<keyword evidence="5 8" id="KW-0812">Transmembrane</keyword>
<evidence type="ECO:0000256" key="7">
    <source>
        <dbReference type="ARBA" id="ARBA00023136"/>
    </source>
</evidence>
<dbReference type="Pfam" id="PF00892">
    <property type="entry name" value="EamA"/>
    <property type="match status" value="2"/>
</dbReference>
<feature type="transmembrane region" description="Helical" evidence="8">
    <location>
        <begin position="44"/>
        <end position="62"/>
    </location>
</feature>
<evidence type="ECO:0000259" key="9">
    <source>
        <dbReference type="Pfam" id="PF00892"/>
    </source>
</evidence>
<organism evidence="10 11">
    <name type="scientific">Dermacoccus abyssi</name>
    <dbReference type="NCBI Taxonomy" id="322596"/>
    <lineage>
        <taxon>Bacteria</taxon>
        <taxon>Bacillati</taxon>
        <taxon>Actinomycetota</taxon>
        <taxon>Actinomycetes</taxon>
        <taxon>Micrococcales</taxon>
        <taxon>Dermacoccaceae</taxon>
        <taxon>Dermacoccus</taxon>
    </lineage>
</organism>
<dbReference type="Proteomes" id="UP000285376">
    <property type="component" value="Unassembled WGS sequence"/>
</dbReference>
<feature type="transmembrane region" description="Helical" evidence="8">
    <location>
        <begin position="270"/>
        <end position="292"/>
    </location>
</feature>
<feature type="transmembrane region" description="Helical" evidence="8">
    <location>
        <begin position="152"/>
        <end position="168"/>
    </location>
</feature>
<keyword evidence="6 8" id="KW-1133">Transmembrane helix</keyword>
<evidence type="ECO:0000313" key="11">
    <source>
        <dbReference type="Proteomes" id="UP000285376"/>
    </source>
</evidence>
<evidence type="ECO:0000256" key="3">
    <source>
        <dbReference type="ARBA" id="ARBA00022448"/>
    </source>
</evidence>
<evidence type="ECO:0000256" key="2">
    <source>
        <dbReference type="ARBA" id="ARBA00007362"/>
    </source>
</evidence>
<feature type="transmembrane region" description="Helical" evidence="8">
    <location>
        <begin position="12"/>
        <end position="32"/>
    </location>
</feature>
<comment type="subcellular location">
    <subcellularLocation>
        <location evidence="1">Cell membrane</location>
        <topology evidence="1">Multi-pass membrane protein</topology>
    </subcellularLocation>
</comment>
<keyword evidence="4" id="KW-1003">Cell membrane</keyword>
<evidence type="ECO:0000256" key="8">
    <source>
        <dbReference type="SAM" id="Phobius"/>
    </source>
</evidence>
<dbReference type="PANTHER" id="PTHR22911:SF137">
    <property type="entry name" value="SOLUTE CARRIER FAMILY 35 MEMBER G2-RELATED"/>
    <property type="match status" value="1"/>
</dbReference>
<feature type="transmembrane region" description="Helical" evidence="8">
    <location>
        <begin position="245"/>
        <end position="264"/>
    </location>
</feature>
<evidence type="ECO:0000256" key="4">
    <source>
        <dbReference type="ARBA" id="ARBA00022475"/>
    </source>
</evidence>
<feature type="transmembrane region" description="Helical" evidence="8">
    <location>
        <begin position="214"/>
        <end position="233"/>
    </location>
</feature>
<comment type="similarity">
    <text evidence="2">Belongs to the EamA transporter family.</text>
</comment>
<dbReference type="AlphaFoldDB" id="A0A417ZBZ9"/>
<dbReference type="GO" id="GO:0005886">
    <property type="term" value="C:plasma membrane"/>
    <property type="evidence" value="ECO:0007669"/>
    <property type="project" value="UniProtKB-SubCell"/>
</dbReference>
<proteinExistence type="inferred from homology"/>
<feature type="domain" description="EamA" evidence="9">
    <location>
        <begin position="156"/>
        <end position="287"/>
    </location>
</feature>
<dbReference type="InterPro" id="IPR000620">
    <property type="entry name" value="EamA_dom"/>
</dbReference>
<dbReference type="EMBL" id="QWLM01000001">
    <property type="protein sequence ID" value="RHW48115.1"/>
    <property type="molecule type" value="Genomic_DNA"/>
</dbReference>
<feature type="transmembrane region" description="Helical" evidence="8">
    <location>
        <begin position="105"/>
        <end position="122"/>
    </location>
</feature>
<keyword evidence="3" id="KW-0813">Transport</keyword>
<comment type="caution">
    <text evidence="10">The sequence shown here is derived from an EMBL/GenBank/DDBJ whole genome shotgun (WGS) entry which is preliminary data.</text>
</comment>
<dbReference type="NCBIfam" id="TIGR00688">
    <property type="entry name" value="rarD"/>
    <property type="match status" value="1"/>
</dbReference>
<evidence type="ECO:0000256" key="6">
    <source>
        <dbReference type="ARBA" id="ARBA00022989"/>
    </source>
</evidence>
<keyword evidence="7 8" id="KW-0472">Membrane</keyword>
<accession>A0A417ZBZ9</accession>
<feature type="transmembrane region" description="Helical" evidence="8">
    <location>
        <begin position="74"/>
        <end position="93"/>
    </location>
</feature>
<dbReference type="RefSeq" id="WP_118912277.1">
    <property type="nucleotide sequence ID" value="NZ_CBCRVH010000001.1"/>
</dbReference>
<evidence type="ECO:0000256" key="5">
    <source>
        <dbReference type="ARBA" id="ARBA00022692"/>
    </source>
</evidence>
<dbReference type="InterPro" id="IPR037185">
    <property type="entry name" value="EmrE-like"/>
</dbReference>